<evidence type="ECO:0000256" key="1">
    <source>
        <dbReference type="ARBA" id="ARBA00004609"/>
    </source>
</evidence>
<keyword evidence="6" id="KW-1015">Disulfide bond</keyword>
<dbReference type="FunFam" id="1.20.58.1040:FF:000001">
    <property type="entry name" value="Glucan endo-1,3-beta-glucosidase 4"/>
    <property type="match status" value="1"/>
</dbReference>
<keyword evidence="9" id="KW-0812">Transmembrane</keyword>
<keyword evidence="7" id="KW-0325">Glycoprotein</keyword>
<dbReference type="Pfam" id="PF07983">
    <property type="entry name" value="X8"/>
    <property type="match status" value="1"/>
</dbReference>
<dbReference type="KEGG" id="lang:109363318"/>
<dbReference type="EMBL" id="CM007373">
    <property type="protein sequence ID" value="OIV99184.1"/>
    <property type="molecule type" value="Genomic_DNA"/>
</dbReference>
<dbReference type="InterPro" id="IPR044788">
    <property type="entry name" value="X8_dom_prot"/>
</dbReference>
<dbReference type="PANTHER" id="PTHR31044">
    <property type="entry name" value="BETA-1,3 GLUCANASE"/>
    <property type="match status" value="1"/>
</dbReference>
<evidence type="ECO:0000313" key="11">
    <source>
        <dbReference type="EMBL" id="OIV99184.1"/>
    </source>
</evidence>
<comment type="subcellular location">
    <subcellularLocation>
        <location evidence="1">Cell membrane</location>
        <topology evidence="1">Lipid-anchor</topology>
        <topology evidence="1">GPI-anchor</topology>
    </subcellularLocation>
</comment>
<evidence type="ECO:0000256" key="2">
    <source>
        <dbReference type="ARBA" id="ARBA00022475"/>
    </source>
</evidence>
<gene>
    <name evidence="11" type="ORF">TanjilG_19680</name>
</gene>
<evidence type="ECO:0000256" key="5">
    <source>
        <dbReference type="ARBA" id="ARBA00023136"/>
    </source>
</evidence>
<dbReference type="AlphaFoldDB" id="A0A1J7H9Z0"/>
<dbReference type="SMART" id="SM00768">
    <property type="entry name" value="X8"/>
    <property type="match status" value="1"/>
</dbReference>
<dbReference type="OrthoDB" id="1919050at2759"/>
<name>A0A1J7H9Z0_LUPAN</name>
<evidence type="ECO:0000313" key="12">
    <source>
        <dbReference type="Proteomes" id="UP000188354"/>
    </source>
</evidence>
<protein>
    <recommendedName>
        <fullName evidence="10">X8 domain-containing protein</fullName>
    </recommendedName>
</protein>
<dbReference type="Gene3D" id="1.20.58.1040">
    <property type="match status" value="1"/>
</dbReference>
<dbReference type="STRING" id="3871.A0A1J7H9Z0"/>
<evidence type="ECO:0000259" key="10">
    <source>
        <dbReference type="SMART" id="SM00768"/>
    </source>
</evidence>
<feature type="domain" description="X8" evidence="10">
    <location>
        <begin position="40"/>
        <end position="125"/>
    </location>
</feature>
<evidence type="ECO:0000256" key="4">
    <source>
        <dbReference type="ARBA" id="ARBA00022729"/>
    </source>
</evidence>
<organism evidence="11 12">
    <name type="scientific">Lupinus angustifolius</name>
    <name type="common">Narrow-leaved blue lupine</name>
    <dbReference type="NCBI Taxonomy" id="3871"/>
    <lineage>
        <taxon>Eukaryota</taxon>
        <taxon>Viridiplantae</taxon>
        <taxon>Streptophyta</taxon>
        <taxon>Embryophyta</taxon>
        <taxon>Tracheophyta</taxon>
        <taxon>Spermatophyta</taxon>
        <taxon>Magnoliopsida</taxon>
        <taxon>eudicotyledons</taxon>
        <taxon>Gunneridae</taxon>
        <taxon>Pentapetalae</taxon>
        <taxon>rosids</taxon>
        <taxon>fabids</taxon>
        <taxon>Fabales</taxon>
        <taxon>Fabaceae</taxon>
        <taxon>Papilionoideae</taxon>
        <taxon>50 kb inversion clade</taxon>
        <taxon>genistoids sensu lato</taxon>
        <taxon>core genistoids</taxon>
        <taxon>Genisteae</taxon>
        <taxon>Lupinus</taxon>
    </lineage>
</organism>
<feature type="transmembrane region" description="Helical" evidence="9">
    <location>
        <begin position="7"/>
        <end position="27"/>
    </location>
</feature>
<keyword evidence="12" id="KW-1185">Reference proteome</keyword>
<evidence type="ECO:0000256" key="9">
    <source>
        <dbReference type="SAM" id="Phobius"/>
    </source>
</evidence>
<sequence>MPITSSFVFSIHFPIFPLLLILTLSPFCGGHSGGVPPHELWCVAKNNAEDAALQDALNWACGPGGVDCGPIQQGGPCYDANNVQNTASFAFNDYFRKHGLNNDGCNFNNNAAITALNPSHDNCKFPSSVAAVSNGSFSGSAVPIAGLGPTDNMNENGCSEISWSWWFWPMSIGHLLLMFSLSGVVYG</sequence>
<dbReference type="GO" id="GO:0005886">
    <property type="term" value="C:plasma membrane"/>
    <property type="evidence" value="ECO:0007669"/>
    <property type="project" value="UniProtKB-SubCell"/>
</dbReference>
<keyword evidence="9" id="KW-1133">Transmembrane helix</keyword>
<evidence type="ECO:0000256" key="8">
    <source>
        <dbReference type="ARBA" id="ARBA00023288"/>
    </source>
</evidence>
<keyword evidence="8" id="KW-0449">Lipoprotein</keyword>
<keyword evidence="5 9" id="KW-0472">Membrane</keyword>
<keyword evidence="4" id="KW-0732">Signal</keyword>
<accession>A0A1J7H9Z0</accession>
<dbReference type="PANTHER" id="PTHR31044:SF33">
    <property type="entry name" value="PLASMODESMATA CALLOSE-BINDING PROTEIN 5"/>
    <property type="match status" value="1"/>
</dbReference>
<keyword evidence="2" id="KW-1003">Cell membrane</keyword>
<dbReference type="Proteomes" id="UP000188354">
    <property type="component" value="Chromosome LG13"/>
</dbReference>
<reference evidence="11 12" key="1">
    <citation type="journal article" date="2017" name="Plant Biotechnol. J.">
        <title>A comprehensive draft genome sequence for lupin (Lupinus angustifolius), an emerging health food: insights into plant-microbe interactions and legume evolution.</title>
        <authorList>
            <person name="Hane J.K."/>
            <person name="Ming Y."/>
            <person name="Kamphuis L.G."/>
            <person name="Nelson M.N."/>
            <person name="Garg G."/>
            <person name="Atkins C.A."/>
            <person name="Bayer P.E."/>
            <person name="Bravo A."/>
            <person name="Bringans S."/>
            <person name="Cannon S."/>
            <person name="Edwards D."/>
            <person name="Foley R."/>
            <person name="Gao L.L."/>
            <person name="Harrison M.J."/>
            <person name="Huang W."/>
            <person name="Hurgobin B."/>
            <person name="Li S."/>
            <person name="Liu C.W."/>
            <person name="McGrath A."/>
            <person name="Morahan G."/>
            <person name="Murray J."/>
            <person name="Weller J."/>
            <person name="Jian J."/>
            <person name="Singh K.B."/>
        </authorList>
    </citation>
    <scope>NUCLEOTIDE SEQUENCE [LARGE SCALE GENOMIC DNA]</scope>
    <source>
        <strain evidence="12">cv. Tanjil</strain>
        <tissue evidence="11">Whole plant</tissue>
    </source>
</reference>
<evidence type="ECO:0000256" key="6">
    <source>
        <dbReference type="ARBA" id="ARBA00023157"/>
    </source>
</evidence>
<evidence type="ECO:0000256" key="7">
    <source>
        <dbReference type="ARBA" id="ARBA00023180"/>
    </source>
</evidence>
<dbReference type="GO" id="GO:0098552">
    <property type="term" value="C:side of membrane"/>
    <property type="evidence" value="ECO:0007669"/>
    <property type="project" value="UniProtKB-KW"/>
</dbReference>
<evidence type="ECO:0000256" key="3">
    <source>
        <dbReference type="ARBA" id="ARBA00022622"/>
    </source>
</evidence>
<proteinExistence type="predicted"/>
<dbReference type="InterPro" id="IPR012946">
    <property type="entry name" value="X8"/>
</dbReference>
<dbReference type="GO" id="GO:0009506">
    <property type="term" value="C:plasmodesma"/>
    <property type="evidence" value="ECO:0007669"/>
    <property type="project" value="UniProtKB-ARBA"/>
</dbReference>
<keyword evidence="3" id="KW-0336">GPI-anchor</keyword>
<feature type="transmembrane region" description="Helical" evidence="9">
    <location>
        <begin position="165"/>
        <end position="186"/>
    </location>
</feature>
<dbReference type="Gramene" id="OIV99184">
    <property type="protein sequence ID" value="OIV99184"/>
    <property type="gene ID" value="TanjilG_19680"/>
</dbReference>
<dbReference type="OMA" id="PSHADCK"/>